<accession>A0A059CWP8</accession>
<dbReference type="EMBL" id="KK198755">
    <property type="protein sequence ID" value="KCW82797.1"/>
    <property type="molecule type" value="Genomic_DNA"/>
</dbReference>
<dbReference type="InterPro" id="IPR014002">
    <property type="entry name" value="Agenet_dom_plant"/>
</dbReference>
<dbReference type="STRING" id="71139.A0A059CWP8"/>
<gene>
    <name evidence="4" type="ORF">EUGRSUZ_C04172</name>
</gene>
<dbReference type="PANTHER" id="PTHR31917:SF5">
    <property type="entry name" value="OS02G0204500 PROTEIN"/>
    <property type="match status" value="1"/>
</dbReference>
<evidence type="ECO:0000313" key="4">
    <source>
        <dbReference type="EMBL" id="KCW82797.1"/>
    </source>
</evidence>
<dbReference type="InParanoid" id="A0A059CWP8"/>
<protein>
    <recommendedName>
        <fullName evidence="3">ENT domain-containing protein</fullName>
    </recommendedName>
</protein>
<evidence type="ECO:0000256" key="1">
    <source>
        <dbReference type="ARBA" id="ARBA00004123"/>
    </source>
</evidence>
<evidence type="ECO:0000256" key="2">
    <source>
        <dbReference type="ARBA" id="ARBA00023242"/>
    </source>
</evidence>
<proteinExistence type="predicted"/>
<dbReference type="InterPro" id="IPR036142">
    <property type="entry name" value="ENT_dom-like_sf"/>
</dbReference>
<dbReference type="OMA" id="DNEWIMI"/>
<dbReference type="Gene3D" id="1.10.1240.40">
    <property type="entry name" value="ENT domain"/>
    <property type="match status" value="1"/>
</dbReference>
<name>A0A059CWP8_EUCGR</name>
<organism evidence="4">
    <name type="scientific">Eucalyptus grandis</name>
    <name type="common">Flooded gum</name>
    <dbReference type="NCBI Taxonomy" id="71139"/>
    <lineage>
        <taxon>Eukaryota</taxon>
        <taxon>Viridiplantae</taxon>
        <taxon>Streptophyta</taxon>
        <taxon>Embryophyta</taxon>
        <taxon>Tracheophyta</taxon>
        <taxon>Spermatophyta</taxon>
        <taxon>Magnoliopsida</taxon>
        <taxon>eudicotyledons</taxon>
        <taxon>Gunneridae</taxon>
        <taxon>Pentapetalae</taxon>
        <taxon>rosids</taxon>
        <taxon>malvids</taxon>
        <taxon>Myrtales</taxon>
        <taxon>Myrtaceae</taxon>
        <taxon>Myrtoideae</taxon>
        <taxon>Eucalypteae</taxon>
        <taxon>Eucalyptus</taxon>
    </lineage>
</organism>
<dbReference type="GO" id="GO:0005634">
    <property type="term" value="C:nucleus"/>
    <property type="evidence" value="ECO:0007669"/>
    <property type="project" value="UniProtKB-SubCell"/>
</dbReference>
<dbReference type="SMART" id="SM01191">
    <property type="entry name" value="ENT"/>
    <property type="match status" value="1"/>
</dbReference>
<dbReference type="InterPro" id="IPR008395">
    <property type="entry name" value="Agenet-like_dom"/>
</dbReference>
<dbReference type="InterPro" id="IPR005491">
    <property type="entry name" value="ENT_dom"/>
</dbReference>
<dbReference type="Pfam" id="PF03735">
    <property type="entry name" value="ENT"/>
    <property type="match status" value="1"/>
</dbReference>
<dbReference type="eggNOG" id="KOG4675">
    <property type="taxonomic scope" value="Eukaryota"/>
</dbReference>
<sequence length="401" mass="44711">MRFKKGSKVEVWSTKEMPVGSWQCAEVTCGDGHTYTVQYCGYGSASGEATMERVSGKAIRPCPPALQTLHMWGPGDIVEVFENFSWKMAIVLNVLGRSNFLVRLLGSPREFGVGNAHIRSRQLWKDGRWIVIRQIPAIADDRRGDLCQNSMRDQSPSHSIQIANVQMKASIRDGCIPIKKRRVFEESHDTLKTESPYDCSRVESPAGASKKRRAIDKEGRCYPVSATRCTPVERVDSAAFQRETCGENTVCAHSKKEAAVLSKVDECRMKPSGDVGCPYPLQSRSDDADRVTCSVGSCTVASESSSNFSADPFDDVNSYANEMELTRWQNKEQVLKAEIHRLELHAYRCTLEALYASGPLSWEQEALISNLRLSLHISDDEHLLELRNLVFSDSIIPLGGQ</sequence>
<dbReference type="FunCoup" id="A0A059CWP8">
    <property type="interactions" value="707"/>
</dbReference>
<dbReference type="AlphaFoldDB" id="A0A059CWP8"/>
<dbReference type="Gramene" id="KCW82797">
    <property type="protein sequence ID" value="KCW82797"/>
    <property type="gene ID" value="EUGRSUZ_C04172"/>
</dbReference>
<reference evidence="4" key="1">
    <citation type="submission" date="2013-07" db="EMBL/GenBank/DDBJ databases">
        <title>The genome of Eucalyptus grandis.</title>
        <authorList>
            <person name="Schmutz J."/>
            <person name="Hayes R."/>
            <person name="Myburg A."/>
            <person name="Tuskan G."/>
            <person name="Grattapaglia D."/>
            <person name="Rokhsar D.S."/>
        </authorList>
    </citation>
    <scope>NUCLEOTIDE SEQUENCE</scope>
    <source>
        <tissue evidence="4">Leaf extractions</tissue>
    </source>
</reference>
<evidence type="ECO:0000259" key="3">
    <source>
        <dbReference type="PROSITE" id="PS51138"/>
    </source>
</evidence>
<comment type="subcellular location">
    <subcellularLocation>
        <location evidence="1">Nucleus</location>
    </subcellularLocation>
</comment>
<dbReference type="SMART" id="SM00743">
    <property type="entry name" value="Agenet"/>
    <property type="match status" value="2"/>
</dbReference>
<dbReference type="PROSITE" id="PS51138">
    <property type="entry name" value="ENT"/>
    <property type="match status" value="1"/>
</dbReference>
<dbReference type="SUPFAM" id="SSF158639">
    <property type="entry name" value="ENT-like"/>
    <property type="match status" value="1"/>
</dbReference>
<keyword evidence="2" id="KW-0539">Nucleus</keyword>
<dbReference type="PANTHER" id="PTHR31917">
    <property type="entry name" value="AGENET DOMAIN-CONTAINING PROTEIN-RELATED"/>
    <property type="match status" value="1"/>
</dbReference>
<dbReference type="Pfam" id="PF05641">
    <property type="entry name" value="Agenet"/>
    <property type="match status" value="1"/>
</dbReference>
<feature type="domain" description="ENT" evidence="3">
    <location>
        <begin position="335"/>
        <end position="401"/>
    </location>
</feature>